<dbReference type="PROSITE" id="PS51387">
    <property type="entry name" value="FAD_PCMH"/>
    <property type="match status" value="1"/>
</dbReference>
<keyword evidence="9" id="KW-0274">FAD</keyword>
<dbReference type="Gene3D" id="3.30.465.10">
    <property type="match status" value="1"/>
</dbReference>
<dbReference type="Gramene" id="Bo3g028050.1">
    <property type="protein sequence ID" value="Bo3g028050.1"/>
    <property type="gene ID" value="Bo3g028050"/>
</dbReference>
<evidence type="ECO:0000256" key="2">
    <source>
        <dbReference type="ARBA" id="ARBA00004191"/>
    </source>
</evidence>
<dbReference type="InterPro" id="IPR006094">
    <property type="entry name" value="Oxid_FAD_bind_N"/>
</dbReference>
<dbReference type="KEGG" id="boe:106334523"/>
<proteinExistence type="inferred from homology"/>
<evidence type="ECO:0000256" key="8">
    <source>
        <dbReference type="ARBA" id="ARBA00022741"/>
    </source>
</evidence>
<dbReference type="Pfam" id="PF01565">
    <property type="entry name" value="FAD_binding_4"/>
    <property type="match status" value="1"/>
</dbReference>
<dbReference type="Gene3D" id="3.40.462.20">
    <property type="match status" value="1"/>
</dbReference>
<dbReference type="Pfam" id="PF08031">
    <property type="entry name" value="BBE"/>
    <property type="match status" value="1"/>
</dbReference>
<dbReference type="OMA" id="VKIARYM"/>
<dbReference type="Proteomes" id="UP000032141">
    <property type="component" value="Chromosome C3"/>
</dbReference>
<comment type="subcellular location">
    <subcellularLocation>
        <location evidence="2">Secreted</location>
        <location evidence="2">Cell wall</location>
    </subcellularLocation>
</comment>
<organism evidence="14 15">
    <name type="scientific">Brassica oleracea var. oleracea</name>
    <dbReference type="NCBI Taxonomy" id="109376"/>
    <lineage>
        <taxon>Eukaryota</taxon>
        <taxon>Viridiplantae</taxon>
        <taxon>Streptophyta</taxon>
        <taxon>Embryophyta</taxon>
        <taxon>Tracheophyta</taxon>
        <taxon>Spermatophyta</taxon>
        <taxon>Magnoliopsida</taxon>
        <taxon>eudicotyledons</taxon>
        <taxon>Gunneridae</taxon>
        <taxon>Pentapetalae</taxon>
        <taxon>rosids</taxon>
        <taxon>malvids</taxon>
        <taxon>Brassicales</taxon>
        <taxon>Brassicaceae</taxon>
        <taxon>Brassiceae</taxon>
        <taxon>Brassica</taxon>
    </lineage>
</organism>
<dbReference type="GO" id="GO:0016491">
    <property type="term" value="F:oxidoreductase activity"/>
    <property type="evidence" value="ECO:0007669"/>
    <property type="project" value="UniProtKB-KW"/>
</dbReference>
<dbReference type="EnsemblPlants" id="Bo3g028050.1">
    <property type="protein sequence ID" value="Bo3g028050.1"/>
    <property type="gene ID" value="Bo3g028050"/>
</dbReference>
<dbReference type="STRING" id="109376.A0A0D3B4X7"/>
<dbReference type="HOGENOM" id="CLU_018354_6_0_1"/>
<dbReference type="GO" id="GO:0071949">
    <property type="term" value="F:FAD binding"/>
    <property type="evidence" value="ECO:0007669"/>
    <property type="project" value="InterPro"/>
</dbReference>
<dbReference type="InterPro" id="IPR012951">
    <property type="entry name" value="BBE"/>
</dbReference>
<evidence type="ECO:0000256" key="11">
    <source>
        <dbReference type="ARBA" id="ARBA00023157"/>
    </source>
</evidence>
<evidence type="ECO:0000313" key="15">
    <source>
        <dbReference type="Proteomes" id="UP000032141"/>
    </source>
</evidence>
<keyword evidence="8" id="KW-0547">Nucleotide-binding</keyword>
<comment type="similarity">
    <text evidence="3">Belongs to the oxygen-dependent FAD-linked oxidoreductase family.</text>
</comment>
<reference evidence="14 15" key="1">
    <citation type="journal article" date="2014" name="Genome Biol.">
        <title>Transcriptome and methylome profiling reveals relics of genome dominance in the mesopolyploid Brassica oleracea.</title>
        <authorList>
            <person name="Parkin I.A."/>
            <person name="Koh C."/>
            <person name="Tang H."/>
            <person name="Robinson S.J."/>
            <person name="Kagale S."/>
            <person name="Clarke W.E."/>
            <person name="Town C.D."/>
            <person name="Nixon J."/>
            <person name="Krishnakumar V."/>
            <person name="Bidwell S.L."/>
            <person name="Denoeud F."/>
            <person name="Belcram H."/>
            <person name="Links M.G."/>
            <person name="Just J."/>
            <person name="Clarke C."/>
            <person name="Bender T."/>
            <person name="Huebert T."/>
            <person name="Mason A.S."/>
            <person name="Pires J.C."/>
            <person name="Barker G."/>
            <person name="Moore J."/>
            <person name="Walley P.G."/>
            <person name="Manoli S."/>
            <person name="Batley J."/>
            <person name="Edwards D."/>
            <person name="Nelson M.N."/>
            <person name="Wang X."/>
            <person name="Paterson A.H."/>
            <person name="King G."/>
            <person name="Bancroft I."/>
            <person name="Chalhoub B."/>
            <person name="Sharpe A.G."/>
        </authorList>
    </citation>
    <scope>NUCLEOTIDE SEQUENCE</scope>
    <source>
        <strain evidence="14 15">cv. TO1000</strain>
    </source>
</reference>
<feature type="domain" description="FAD-binding PCMH-type" evidence="13">
    <location>
        <begin position="84"/>
        <end position="259"/>
    </location>
</feature>
<keyword evidence="10" id="KW-0560">Oxidoreductase</keyword>
<name>A0A0D3B4X7_BRAOL</name>
<dbReference type="SUPFAM" id="SSF56176">
    <property type="entry name" value="FAD-binding/transporter-associated domain-like"/>
    <property type="match status" value="1"/>
</dbReference>
<dbReference type="GeneID" id="106334523"/>
<evidence type="ECO:0000256" key="4">
    <source>
        <dbReference type="ARBA" id="ARBA00022512"/>
    </source>
</evidence>
<evidence type="ECO:0000256" key="12">
    <source>
        <dbReference type="ARBA" id="ARBA00023180"/>
    </source>
</evidence>
<dbReference type="PANTHER" id="PTHR32448">
    <property type="entry name" value="OS08G0158400 PROTEIN"/>
    <property type="match status" value="1"/>
</dbReference>
<evidence type="ECO:0000256" key="1">
    <source>
        <dbReference type="ARBA" id="ARBA00001974"/>
    </source>
</evidence>
<keyword evidence="5" id="KW-0964">Secreted</keyword>
<keyword evidence="6" id="KW-0285">Flavoprotein</keyword>
<evidence type="ECO:0000256" key="6">
    <source>
        <dbReference type="ARBA" id="ARBA00022630"/>
    </source>
</evidence>
<dbReference type="InterPro" id="IPR016166">
    <property type="entry name" value="FAD-bd_PCMH"/>
</dbReference>
<keyword evidence="12" id="KW-0325">Glycoprotein</keyword>
<reference evidence="14" key="2">
    <citation type="submission" date="2015-03" db="UniProtKB">
        <authorList>
            <consortium name="EnsemblPlants"/>
        </authorList>
    </citation>
    <scope>IDENTIFICATION</scope>
</reference>
<dbReference type="Gene3D" id="3.30.43.10">
    <property type="entry name" value="Uridine Diphospho-n-acetylenolpyruvylglucosamine Reductase, domain 2"/>
    <property type="match status" value="1"/>
</dbReference>
<dbReference type="AlphaFoldDB" id="A0A0D3B4X7"/>
<dbReference type="OrthoDB" id="415825at2759"/>
<dbReference type="InterPro" id="IPR036318">
    <property type="entry name" value="FAD-bd_PCMH-like_sf"/>
</dbReference>
<dbReference type="InterPro" id="IPR016169">
    <property type="entry name" value="FAD-bd_PCMH_sub2"/>
</dbReference>
<dbReference type="FunFam" id="3.30.43.10:FF:000004">
    <property type="entry name" value="Berberine bridge enzyme-like 15"/>
    <property type="match status" value="1"/>
</dbReference>
<dbReference type="RefSeq" id="XP_013628268.1">
    <property type="nucleotide sequence ID" value="XM_013772814.1"/>
</dbReference>
<sequence>MKMKIFSGPTFLITVHLIYLITIPRVYSSLPLPLYAPELFLECLDAQPADPGSRNSRAAVIPTDSSFSTNLMRAVRNLRFASASTRKPEAIVAAVTETHIRATISCCKHLNLELKVRSGGHDYEGFSYTSPVPFVILDMYNFDKVDINLKDETAWIQSGASLGELYYNIAKTSKVHAFPAGVCPKVGAGGHFSGGGFGNLLRKYGLSIDHIIDAQIMDADGKVYRDRRSMGEDVFWAIRGGGGGSYGVILAWKLKLVRVPENVTVFKLERTVEEGVIDLVHKWQQVAPVIDKDLFIRLEIKPVYRRTTSKCKTKTINVSFIGMFLGSPERLLNIMNKRFPELYLREPDCMVKKWIDSVVFWAEYPENAPLEILLEKISVNESYWKRTSDFVQTPISKRGIAKIFQTMIYHSPLPRRVWMQWNPWGGRMAEIASDETPFPHRAGNVFMIEHFMNWYAPGNELEEAFLAISRSFKMAMTPFVSKNPREAFLNYRDVDIGITTPGYNATFEKAKVYGEKYFQGNYLRLFQVKARFDPTNFFRSQQGIPVLE</sequence>
<evidence type="ECO:0000256" key="3">
    <source>
        <dbReference type="ARBA" id="ARBA00005466"/>
    </source>
</evidence>
<keyword evidence="7" id="KW-0732">Signal</keyword>
<evidence type="ECO:0000256" key="5">
    <source>
        <dbReference type="ARBA" id="ARBA00022525"/>
    </source>
</evidence>
<evidence type="ECO:0000256" key="9">
    <source>
        <dbReference type="ARBA" id="ARBA00022827"/>
    </source>
</evidence>
<evidence type="ECO:0000256" key="7">
    <source>
        <dbReference type="ARBA" id="ARBA00022729"/>
    </source>
</evidence>
<accession>A0A0D3B4X7</accession>
<keyword evidence="11" id="KW-1015">Disulfide bond</keyword>
<keyword evidence="4" id="KW-0134">Cell wall</keyword>
<keyword evidence="15" id="KW-1185">Reference proteome</keyword>
<evidence type="ECO:0000313" key="14">
    <source>
        <dbReference type="EnsemblPlants" id="Bo3g028050.1"/>
    </source>
</evidence>
<dbReference type="eggNOG" id="ENOG502QVGN">
    <property type="taxonomic scope" value="Eukaryota"/>
</dbReference>
<comment type="cofactor">
    <cofactor evidence="1">
        <name>FAD</name>
        <dbReference type="ChEBI" id="CHEBI:57692"/>
    </cofactor>
</comment>
<evidence type="ECO:0000256" key="10">
    <source>
        <dbReference type="ARBA" id="ARBA00023002"/>
    </source>
</evidence>
<protein>
    <recommendedName>
        <fullName evidence="13">FAD-binding PCMH-type domain-containing protein</fullName>
    </recommendedName>
</protein>
<evidence type="ECO:0000259" key="13">
    <source>
        <dbReference type="PROSITE" id="PS51387"/>
    </source>
</evidence>
<dbReference type="InterPro" id="IPR016167">
    <property type="entry name" value="FAD-bd_PCMH_sub1"/>
</dbReference>